<reference evidence="2 3" key="1">
    <citation type="submission" date="2017-07" db="EMBL/GenBank/DDBJ databases">
        <title>Genome Sequence of Sulfitobacter pseudonitzschiae Strain SMR1 Isolated from a culture of the Diatom Skeletonema marinoi.</title>
        <authorList>
            <person name="Topel M."/>
            <person name="Pinder M.I.M."/>
            <person name="Johansson O.N."/>
            <person name="Kourtchenko O."/>
            <person name="Godhe A."/>
            <person name="Clarke A.K."/>
        </authorList>
    </citation>
    <scope>NUCLEOTIDE SEQUENCE [LARGE SCALE GENOMIC DNA]</scope>
    <source>
        <strain evidence="2 3">SMR1</strain>
    </source>
</reference>
<protein>
    <submittedName>
        <fullName evidence="2">Uncharacterized protein</fullName>
    </submittedName>
</protein>
<dbReference type="EMBL" id="CP022415">
    <property type="protein sequence ID" value="ASM74197.1"/>
    <property type="molecule type" value="Genomic_DNA"/>
</dbReference>
<keyword evidence="3" id="KW-1185">Reference proteome</keyword>
<sequence length="111" mass="11954">MVLRSLLLALMVFVVMPWGAFSAVYPALAQPSHVTVGDASQVSAMPATFERPHKRCRTATLPGSPCGQDLRLNDSATLDVPARDTDRPVPHDTMLRSGVTKPPPQGPPRLI</sequence>
<dbReference type="AlphaFoldDB" id="A0A221K5R8"/>
<feature type="compositionally biased region" description="Pro residues" evidence="1">
    <location>
        <begin position="101"/>
        <end position="111"/>
    </location>
</feature>
<feature type="region of interest" description="Disordered" evidence="1">
    <location>
        <begin position="55"/>
        <end position="111"/>
    </location>
</feature>
<evidence type="ECO:0000256" key="1">
    <source>
        <dbReference type="SAM" id="MobiDB-lite"/>
    </source>
</evidence>
<evidence type="ECO:0000313" key="2">
    <source>
        <dbReference type="EMBL" id="ASM74197.1"/>
    </source>
</evidence>
<gene>
    <name evidence="2" type="ORF">SULPSESMR1_03425</name>
</gene>
<evidence type="ECO:0000313" key="3">
    <source>
        <dbReference type="Proteomes" id="UP000199754"/>
    </source>
</evidence>
<dbReference type="Proteomes" id="UP000199754">
    <property type="component" value="Chromosome"/>
</dbReference>
<accession>A0A221K5R8</accession>
<name>A0A221K5R8_9RHOB</name>
<feature type="compositionally biased region" description="Basic and acidic residues" evidence="1">
    <location>
        <begin position="81"/>
        <end position="94"/>
    </location>
</feature>
<dbReference type="KEGG" id="spse:SULPSESMR1_03425"/>
<organism evidence="2 3">
    <name type="scientific">Pseudosulfitobacter pseudonitzschiae</name>
    <dbReference type="NCBI Taxonomy" id="1402135"/>
    <lineage>
        <taxon>Bacteria</taxon>
        <taxon>Pseudomonadati</taxon>
        <taxon>Pseudomonadota</taxon>
        <taxon>Alphaproteobacteria</taxon>
        <taxon>Rhodobacterales</taxon>
        <taxon>Roseobacteraceae</taxon>
        <taxon>Pseudosulfitobacter</taxon>
    </lineage>
</organism>
<proteinExistence type="predicted"/>